<dbReference type="PANTHER" id="PTHR35175">
    <property type="entry name" value="DUF1289 DOMAIN-CONTAINING PROTEIN"/>
    <property type="match status" value="1"/>
</dbReference>
<dbReference type="OrthoDB" id="8911262at2"/>
<accession>A0A118DNQ0</accession>
<dbReference type="Proteomes" id="UP000198460">
    <property type="component" value="Unassembled WGS sequence"/>
</dbReference>
<protein>
    <submittedName>
        <fullName evidence="2">Predicted Fe-S protein</fullName>
    </submittedName>
</protein>
<sequence length="70" mass="7701">MSETTTQRRAGPQAHAVNAGVPSPCTNVCRIDELTGWCAGCRRTRDEIAGWRSFDDDAKRAVLARLAARR</sequence>
<proteinExistence type="predicted"/>
<evidence type="ECO:0000313" key="3">
    <source>
        <dbReference type="Proteomes" id="UP000062788"/>
    </source>
</evidence>
<dbReference type="Pfam" id="PF06945">
    <property type="entry name" value="DUF1289"/>
    <property type="match status" value="1"/>
</dbReference>
<name>A0A118DNQ0_9BURK</name>
<dbReference type="InterPro" id="IPR010710">
    <property type="entry name" value="DUF1289"/>
</dbReference>
<evidence type="ECO:0000313" key="1">
    <source>
        <dbReference type="EMBL" id="KVE26829.1"/>
    </source>
</evidence>
<dbReference type="EMBL" id="FXAN01000065">
    <property type="protein sequence ID" value="SMG01031.1"/>
    <property type="molecule type" value="Genomic_DNA"/>
</dbReference>
<organism evidence="1 3">
    <name type="scientific">Burkholderia singularis</name>
    <dbReference type="NCBI Taxonomy" id="1503053"/>
    <lineage>
        <taxon>Bacteria</taxon>
        <taxon>Pseudomonadati</taxon>
        <taxon>Pseudomonadota</taxon>
        <taxon>Betaproteobacteria</taxon>
        <taxon>Burkholderiales</taxon>
        <taxon>Burkholderiaceae</taxon>
        <taxon>Burkholderia</taxon>
        <taxon>pseudomallei group</taxon>
    </lineage>
</organism>
<reference evidence="1 3" key="1">
    <citation type="submission" date="2015-11" db="EMBL/GenBank/DDBJ databases">
        <title>Expanding the genomic diversity of Burkholderia species for the development of highly accurate diagnostics.</title>
        <authorList>
            <person name="Sahl J."/>
            <person name="Keim P."/>
            <person name="Wagner D."/>
        </authorList>
    </citation>
    <scope>NUCLEOTIDE SEQUENCE [LARGE SCALE GENOMIC DNA]</scope>
    <source>
        <strain evidence="1 3">TSV85</strain>
    </source>
</reference>
<evidence type="ECO:0000313" key="2">
    <source>
        <dbReference type="EMBL" id="SMG01031.1"/>
    </source>
</evidence>
<dbReference type="AlphaFoldDB" id="A0A118DNQ0"/>
<keyword evidence="3" id="KW-1185">Reference proteome</keyword>
<reference evidence="2 4" key="2">
    <citation type="submission" date="2017-04" db="EMBL/GenBank/DDBJ databases">
        <authorList>
            <person name="Afonso C.L."/>
            <person name="Miller P.J."/>
            <person name="Scott M.A."/>
            <person name="Spackman E."/>
            <person name="Goraichik I."/>
            <person name="Dimitrov K.M."/>
            <person name="Suarez D.L."/>
            <person name="Swayne D.E."/>
        </authorList>
    </citation>
    <scope>NUCLEOTIDE SEQUENCE [LARGE SCALE GENOMIC DNA]</scope>
    <source>
        <strain evidence="2">LMG 28154</strain>
    </source>
</reference>
<evidence type="ECO:0000313" key="4">
    <source>
        <dbReference type="Proteomes" id="UP000198460"/>
    </source>
</evidence>
<dbReference type="EMBL" id="LOWA01000032">
    <property type="protein sequence ID" value="KVE26829.1"/>
    <property type="molecule type" value="Genomic_DNA"/>
</dbReference>
<dbReference type="PANTHER" id="PTHR35175:SF2">
    <property type="entry name" value="DUF1289 DOMAIN-CONTAINING PROTEIN"/>
    <property type="match status" value="1"/>
</dbReference>
<dbReference type="Proteomes" id="UP000062788">
    <property type="component" value="Unassembled WGS sequence"/>
</dbReference>
<gene>
    <name evidence="2" type="ORF">BSIN_4016</name>
    <name evidence="1" type="ORF">WS67_14685</name>
</gene>